<keyword evidence="1" id="KW-0175">Coiled coil</keyword>
<protein>
    <submittedName>
        <fullName evidence="2">Uncharacterized protein</fullName>
    </submittedName>
</protein>
<dbReference type="EMBL" id="AZFS01000006">
    <property type="protein sequence ID" value="KRL98224.1"/>
    <property type="molecule type" value="Genomic_DNA"/>
</dbReference>
<comment type="caution">
    <text evidence="2">The sequence shown here is derived from an EMBL/GenBank/DDBJ whole genome shotgun (WGS) entry which is preliminary data.</text>
</comment>
<gene>
    <name evidence="2" type="ORF">FD28_GL000022</name>
</gene>
<evidence type="ECO:0000256" key="1">
    <source>
        <dbReference type="SAM" id="Coils"/>
    </source>
</evidence>
<evidence type="ECO:0000313" key="2">
    <source>
        <dbReference type="EMBL" id="KRL98224.1"/>
    </source>
</evidence>
<dbReference type="AlphaFoldDB" id="A0A0R1UY61"/>
<reference evidence="2 3" key="1">
    <citation type="journal article" date="2015" name="Genome Announc.">
        <title>Expanding the biotechnology potential of lactobacilli through comparative genomics of 213 strains and associated genera.</title>
        <authorList>
            <person name="Sun Z."/>
            <person name="Harris H.M."/>
            <person name="McCann A."/>
            <person name="Guo C."/>
            <person name="Argimon S."/>
            <person name="Zhang W."/>
            <person name="Yang X."/>
            <person name="Jeffery I.B."/>
            <person name="Cooney J.C."/>
            <person name="Kagawa T.F."/>
            <person name="Liu W."/>
            <person name="Song Y."/>
            <person name="Salvetti E."/>
            <person name="Wrobel A."/>
            <person name="Rasinkangas P."/>
            <person name="Parkhill J."/>
            <person name="Rea M.C."/>
            <person name="O'Sullivan O."/>
            <person name="Ritari J."/>
            <person name="Douillard F.P."/>
            <person name="Paul Ross R."/>
            <person name="Yang R."/>
            <person name="Briner A.E."/>
            <person name="Felis G.E."/>
            <person name="de Vos W.M."/>
            <person name="Barrangou R."/>
            <person name="Klaenhammer T.R."/>
            <person name="Caufield P.W."/>
            <person name="Cui Y."/>
            <person name="Zhang H."/>
            <person name="O'Toole P.W."/>
        </authorList>
    </citation>
    <scope>NUCLEOTIDE SEQUENCE [LARGE SCALE GENOMIC DNA]</scope>
    <source>
        <strain evidence="2 3">DSM 16381</strain>
    </source>
</reference>
<keyword evidence="3" id="KW-1185">Reference proteome</keyword>
<feature type="coiled-coil region" evidence="1">
    <location>
        <begin position="18"/>
        <end position="59"/>
    </location>
</feature>
<dbReference type="Proteomes" id="UP000051580">
    <property type="component" value="Unassembled WGS sequence"/>
</dbReference>
<organism evidence="2 3">
    <name type="scientific">Levilactobacillus hammesii DSM 16381</name>
    <dbReference type="NCBI Taxonomy" id="1423753"/>
    <lineage>
        <taxon>Bacteria</taxon>
        <taxon>Bacillati</taxon>
        <taxon>Bacillota</taxon>
        <taxon>Bacilli</taxon>
        <taxon>Lactobacillales</taxon>
        <taxon>Lactobacillaceae</taxon>
        <taxon>Levilactobacillus</taxon>
    </lineage>
</organism>
<dbReference type="PATRIC" id="fig|1423753.3.peg.24"/>
<evidence type="ECO:0000313" key="3">
    <source>
        <dbReference type="Proteomes" id="UP000051580"/>
    </source>
</evidence>
<proteinExistence type="predicted"/>
<name>A0A0R1UY61_9LACO</name>
<accession>A0A0R1UY61</accession>
<sequence>MSDSLRQIKANKDKNSQALEYEQLIRNLVSEKSELEDIANEYKQELEKISISNDDIESLHQTVETTFKIIMGAGIIKYDSDEEQATTTQSLNALLALLNSDTLRTLQLLGYNYKEAIGAPLTEVTSRFILNKLSSETTKVKRQRK</sequence>